<name>A0ABW1N937_9ACTN</name>
<feature type="signal peptide" evidence="1">
    <location>
        <begin position="1"/>
        <end position="23"/>
    </location>
</feature>
<protein>
    <recommendedName>
        <fullName evidence="4">DUF11 domain-containing protein</fullName>
    </recommendedName>
</protein>
<sequence>MRRHLSALAALAVAGSLAGSALAVPATAATAPAAPASAARITPSPQSPLKATVYYNKYVRRGGSFTYTIKSKNVGEWPTDFAGLLAILPKGASKTRVVSKSSSTVCDIEKRELICFFDTLKPGRTTTVKVKVWLKRSTKGSVYGEFGTFSVDVPGGVDITNPEELDKLDLAQDIKYLKVRTKIIR</sequence>
<keyword evidence="3" id="KW-1185">Reference proteome</keyword>
<dbReference type="EMBL" id="JBHSRF010000001">
    <property type="protein sequence ID" value="MFC6079538.1"/>
    <property type="molecule type" value="Genomic_DNA"/>
</dbReference>
<evidence type="ECO:0000313" key="2">
    <source>
        <dbReference type="EMBL" id="MFC6079538.1"/>
    </source>
</evidence>
<gene>
    <name evidence="2" type="ORF">ACFP1K_00065</name>
</gene>
<evidence type="ECO:0000313" key="3">
    <source>
        <dbReference type="Proteomes" id="UP001596137"/>
    </source>
</evidence>
<reference evidence="3" key="1">
    <citation type="journal article" date="2019" name="Int. J. Syst. Evol. Microbiol.">
        <title>The Global Catalogue of Microorganisms (GCM) 10K type strain sequencing project: providing services to taxonomists for standard genome sequencing and annotation.</title>
        <authorList>
            <consortium name="The Broad Institute Genomics Platform"/>
            <consortium name="The Broad Institute Genome Sequencing Center for Infectious Disease"/>
            <person name="Wu L."/>
            <person name="Ma J."/>
        </authorList>
    </citation>
    <scope>NUCLEOTIDE SEQUENCE [LARGE SCALE GENOMIC DNA]</scope>
    <source>
        <strain evidence="3">JCM 30346</strain>
    </source>
</reference>
<evidence type="ECO:0000256" key="1">
    <source>
        <dbReference type="SAM" id="SignalP"/>
    </source>
</evidence>
<accession>A0ABW1N937</accession>
<dbReference type="RefSeq" id="WP_380745668.1">
    <property type="nucleotide sequence ID" value="NZ_JBHSRF010000001.1"/>
</dbReference>
<feature type="chain" id="PRO_5047382695" description="DUF11 domain-containing protein" evidence="1">
    <location>
        <begin position="24"/>
        <end position="185"/>
    </location>
</feature>
<evidence type="ECO:0008006" key="4">
    <source>
        <dbReference type="Google" id="ProtNLM"/>
    </source>
</evidence>
<dbReference type="Proteomes" id="UP001596137">
    <property type="component" value="Unassembled WGS sequence"/>
</dbReference>
<comment type="caution">
    <text evidence="2">The sequence shown here is derived from an EMBL/GenBank/DDBJ whole genome shotgun (WGS) entry which is preliminary data.</text>
</comment>
<proteinExistence type="predicted"/>
<keyword evidence="1" id="KW-0732">Signal</keyword>
<organism evidence="2 3">
    <name type="scientific">Sphaerisporangium aureirubrum</name>
    <dbReference type="NCBI Taxonomy" id="1544736"/>
    <lineage>
        <taxon>Bacteria</taxon>
        <taxon>Bacillati</taxon>
        <taxon>Actinomycetota</taxon>
        <taxon>Actinomycetes</taxon>
        <taxon>Streptosporangiales</taxon>
        <taxon>Streptosporangiaceae</taxon>
        <taxon>Sphaerisporangium</taxon>
    </lineage>
</organism>